<evidence type="ECO:0000313" key="1">
    <source>
        <dbReference type="EMBL" id="AMY07926.1"/>
    </source>
</evidence>
<protein>
    <submittedName>
        <fullName evidence="1">Uncharacterized protein</fullName>
    </submittedName>
</protein>
<gene>
    <name evidence="1" type="ORF">LuPra_01110</name>
</gene>
<organism evidence="1 2">
    <name type="scientific">Luteitalea pratensis</name>
    <dbReference type="NCBI Taxonomy" id="1855912"/>
    <lineage>
        <taxon>Bacteria</taxon>
        <taxon>Pseudomonadati</taxon>
        <taxon>Acidobacteriota</taxon>
        <taxon>Vicinamibacteria</taxon>
        <taxon>Vicinamibacterales</taxon>
        <taxon>Vicinamibacteraceae</taxon>
        <taxon>Luteitalea</taxon>
    </lineage>
</organism>
<dbReference type="EMBL" id="CP015136">
    <property type="protein sequence ID" value="AMY07926.1"/>
    <property type="molecule type" value="Genomic_DNA"/>
</dbReference>
<dbReference type="STRING" id="1855912.LuPra_01110"/>
<reference evidence="2" key="2">
    <citation type="submission" date="2016-04" db="EMBL/GenBank/DDBJ databases">
        <title>First Complete Genome Sequence of a Subdivision 6 Acidobacterium.</title>
        <authorList>
            <person name="Huang S."/>
            <person name="Vieira S."/>
            <person name="Bunk B."/>
            <person name="Riedel T."/>
            <person name="Sproeer C."/>
            <person name="Overmann J."/>
        </authorList>
    </citation>
    <scope>NUCLEOTIDE SEQUENCE [LARGE SCALE GENOMIC DNA]</scope>
    <source>
        <strain evidence="2">DSM 100886 HEG_-6_39</strain>
    </source>
</reference>
<name>A0A143PHM9_LUTPR</name>
<keyword evidence="2" id="KW-1185">Reference proteome</keyword>
<proteinExistence type="predicted"/>
<dbReference type="KEGG" id="abac:LuPra_01110"/>
<dbReference type="Proteomes" id="UP000076079">
    <property type="component" value="Chromosome"/>
</dbReference>
<accession>A0A143PHM9</accession>
<evidence type="ECO:0000313" key="2">
    <source>
        <dbReference type="Proteomes" id="UP000076079"/>
    </source>
</evidence>
<sequence>MAKVAPSRDHPGQRRIRELALRRQPVASKWEVRAQHELAFETARLDTAVCVGDLVEGISRSVTSRSAWKMASQGTLTTTAVAVENNAILESTGTDDLCSRRVG</sequence>
<reference evidence="1 2" key="1">
    <citation type="journal article" date="2016" name="Genome Announc.">
        <title>First Complete Genome Sequence of a Subdivision 6 Acidobacterium Strain.</title>
        <authorList>
            <person name="Huang S."/>
            <person name="Vieira S."/>
            <person name="Bunk B."/>
            <person name="Riedel T."/>
            <person name="Sproer C."/>
            <person name="Overmann J."/>
        </authorList>
    </citation>
    <scope>NUCLEOTIDE SEQUENCE [LARGE SCALE GENOMIC DNA]</scope>
    <source>
        <strain evidence="2">DSM 100886 HEG_-6_39</strain>
    </source>
</reference>
<dbReference type="AlphaFoldDB" id="A0A143PHM9"/>